<reference evidence="2" key="1">
    <citation type="submission" date="2016-06" db="EMBL/GenBank/DDBJ databases">
        <title>Parallel loss of symbiosis genes in relatives of nitrogen-fixing non-legume Parasponia.</title>
        <authorList>
            <person name="Van Velzen R."/>
            <person name="Holmer R."/>
            <person name="Bu F."/>
            <person name="Rutten L."/>
            <person name="Van Zeijl A."/>
            <person name="Liu W."/>
            <person name="Santuari L."/>
            <person name="Cao Q."/>
            <person name="Sharma T."/>
            <person name="Shen D."/>
            <person name="Roswanjaya Y."/>
            <person name="Wardhani T."/>
            <person name="Kalhor M.S."/>
            <person name="Jansen J."/>
            <person name="Van den Hoogen J."/>
            <person name="Gungor B."/>
            <person name="Hartog M."/>
            <person name="Hontelez J."/>
            <person name="Verver J."/>
            <person name="Yang W.-C."/>
            <person name="Schijlen E."/>
            <person name="Repin R."/>
            <person name="Schilthuizen M."/>
            <person name="Schranz E."/>
            <person name="Heidstra R."/>
            <person name="Miyata K."/>
            <person name="Fedorova E."/>
            <person name="Kohlen W."/>
            <person name="Bisseling T."/>
            <person name="Smit S."/>
            <person name="Geurts R."/>
        </authorList>
    </citation>
    <scope>NUCLEOTIDE SEQUENCE [LARGE SCALE GENOMIC DNA]</scope>
    <source>
        <strain evidence="2">cv. WU1-14</strain>
    </source>
</reference>
<dbReference type="EMBL" id="JXTB01000152">
    <property type="protein sequence ID" value="PON58121.1"/>
    <property type="molecule type" value="Genomic_DNA"/>
</dbReference>
<dbReference type="Proteomes" id="UP000237105">
    <property type="component" value="Unassembled WGS sequence"/>
</dbReference>
<keyword evidence="2" id="KW-1185">Reference proteome</keyword>
<sequence>MMLIAEELENLHINTMFQLEKEKDKNFILNRKLLNFGLNEKYEPGDNDKEQHIDGNMMILSRISKGQSFDDKVQGTSKSSELKVKARFCRVEEDITSVKDEV</sequence>
<protein>
    <submittedName>
        <fullName evidence="1">Uncharacterized protein</fullName>
    </submittedName>
</protein>
<proteinExistence type="predicted"/>
<gene>
    <name evidence="1" type="ORF">PanWU01x14_168910</name>
</gene>
<name>A0A2P5CAS3_PARAD</name>
<accession>A0A2P5CAS3</accession>
<dbReference type="AlphaFoldDB" id="A0A2P5CAS3"/>
<dbReference type="OrthoDB" id="10528128at2759"/>
<evidence type="ECO:0000313" key="1">
    <source>
        <dbReference type="EMBL" id="PON58121.1"/>
    </source>
</evidence>
<comment type="caution">
    <text evidence="1">The sequence shown here is derived from an EMBL/GenBank/DDBJ whole genome shotgun (WGS) entry which is preliminary data.</text>
</comment>
<organism evidence="1 2">
    <name type="scientific">Parasponia andersonii</name>
    <name type="common">Sponia andersonii</name>
    <dbReference type="NCBI Taxonomy" id="3476"/>
    <lineage>
        <taxon>Eukaryota</taxon>
        <taxon>Viridiplantae</taxon>
        <taxon>Streptophyta</taxon>
        <taxon>Embryophyta</taxon>
        <taxon>Tracheophyta</taxon>
        <taxon>Spermatophyta</taxon>
        <taxon>Magnoliopsida</taxon>
        <taxon>eudicotyledons</taxon>
        <taxon>Gunneridae</taxon>
        <taxon>Pentapetalae</taxon>
        <taxon>rosids</taxon>
        <taxon>fabids</taxon>
        <taxon>Rosales</taxon>
        <taxon>Cannabaceae</taxon>
        <taxon>Parasponia</taxon>
    </lineage>
</organism>
<evidence type="ECO:0000313" key="2">
    <source>
        <dbReference type="Proteomes" id="UP000237105"/>
    </source>
</evidence>